<comment type="caution">
    <text evidence="3">The sequence shown here is derived from an EMBL/GenBank/DDBJ whole genome shotgun (WGS) entry which is preliminary data.</text>
</comment>
<dbReference type="InterPro" id="IPR043143">
    <property type="entry name" value="Mal/L-sulf/L-lact_DH-like_NADP"/>
</dbReference>
<evidence type="ECO:0000256" key="1">
    <source>
        <dbReference type="ARBA" id="ARBA00006056"/>
    </source>
</evidence>
<evidence type="ECO:0000256" key="2">
    <source>
        <dbReference type="ARBA" id="ARBA00023002"/>
    </source>
</evidence>
<dbReference type="EMBL" id="JAAGRN010000001">
    <property type="protein sequence ID" value="NDY81827.1"/>
    <property type="molecule type" value="Genomic_DNA"/>
</dbReference>
<dbReference type="Gene3D" id="1.10.1530.10">
    <property type="match status" value="1"/>
</dbReference>
<evidence type="ECO:0000313" key="3">
    <source>
        <dbReference type="EMBL" id="NDY81827.1"/>
    </source>
</evidence>
<dbReference type="Pfam" id="PF02615">
    <property type="entry name" value="Ldh_2"/>
    <property type="match status" value="1"/>
</dbReference>
<dbReference type="AlphaFoldDB" id="A0A6B2QYL7"/>
<name>A0A6B2QYL7_9BURK</name>
<proteinExistence type="inferred from homology"/>
<comment type="similarity">
    <text evidence="1">Belongs to the LDH2/MDH2 oxidoreductase family.</text>
</comment>
<sequence>MSSTASNSLSRFDAAALTQFAQALFQSAGLNAERAESMARLLVLTDMMGRFTHGLAQCKNYLDQIVRKDMPASGDYSVIKDTGSTIVWDGGYLPGLWLVEKAMQIGFERLPQHGVITFSIRRSHHIGCLAALLKQATDRGYYAMLLSSGPHGKYVAPYGGTEGLFSPNPIGIGFPSSTFPVLIDTSASISTVSMTREKANAGELFDHPWLLDAQGKPTRDPNVLEKTDPRGSLMLLGGVDAGHKGFGMALMVEALTQGLSGFGRKDAPTKWGASVYLQLIDPNAFAGLDAFTEQMDFLIDACHANKPVDPSAPVRLPGEQADRNIVTARSKGVPLSEVTIASLRQCAKTFNVNDSILSRVK</sequence>
<dbReference type="GO" id="GO:0016491">
    <property type="term" value="F:oxidoreductase activity"/>
    <property type="evidence" value="ECO:0007669"/>
    <property type="project" value="UniProtKB-KW"/>
</dbReference>
<dbReference type="InterPro" id="IPR036111">
    <property type="entry name" value="Mal/L-sulfo/L-lacto_DH-like_sf"/>
</dbReference>
<protein>
    <submittedName>
        <fullName evidence="3">Ldh family oxidoreductase</fullName>
    </submittedName>
</protein>
<dbReference type="InterPro" id="IPR003767">
    <property type="entry name" value="Malate/L-lactate_DH-like"/>
</dbReference>
<organism evidence="3">
    <name type="scientific">Sheuella amnicola</name>
    <dbReference type="NCBI Taxonomy" id="2707330"/>
    <lineage>
        <taxon>Bacteria</taxon>
        <taxon>Pseudomonadati</taxon>
        <taxon>Pseudomonadota</taxon>
        <taxon>Betaproteobacteria</taxon>
        <taxon>Burkholderiales</taxon>
        <taxon>Alcaligenaceae</taxon>
        <taxon>Sheuella</taxon>
    </lineage>
</organism>
<dbReference type="PANTHER" id="PTHR11091">
    <property type="entry name" value="OXIDOREDUCTASE-RELATED"/>
    <property type="match status" value="1"/>
</dbReference>
<gene>
    <name evidence="3" type="ORF">G3I67_01150</name>
</gene>
<accession>A0A6B2QYL7</accession>
<dbReference type="Gene3D" id="3.30.1370.60">
    <property type="entry name" value="Hypothetical oxidoreductase yiak, domain 2"/>
    <property type="match status" value="1"/>
</dbReference>
<reference evidence="3" key="1">
    <citation type="submission" date="2020-02" db="EMBL/GenBank/DDBJ databases">
        <authorList>
            <person name="Chen W.-M."/>
        </authorList>
    </citation>
    <scope>NUCLEOTIDE SEQUENCE</scope>
    <source>
        <strain evidence="3">NBD-18</strain>
    </source>
</reference>
<dbReference type="RefSeq" id="WP_163651128.1">
    <property type="nucleotide sequence ID" value="NZ_JAAGRN010000001.1"/>
</dbReference>
<keyword evidence="2" id="KW-0560">Oxidoreductase</keyword>
<dbReference type="InterPro" id="IPR043144">
    <property type="entry name" value="Mal/L-sulf/L-lact_DH-like_ah"/>
</dbReference>
<dbReference type="SUPFAM" id="SSF89733">
    <property type="entry name" value="L-sulfolactate dehydrogenase-like"/>
    <property type="match status" value="1"/>
</dbReference>
<dbReference type="PANTHER" id="PTHR11091:SF0">
    <property type="entry name" value="MALATE DEHYDROGENASE"/>
    <property type="match status" value="1"/>
</dbReference>